<dbReference type="EMBL" id="JAHRIO010070637">
    <property type="protein sequence ID" value="MEQ2181385.1"/>
    <property type="molecule type" value="Genomic_DNA"/>
</dbReference>
<reference evidence="1 2" key="1">
    <citation type="submission" date="2021-06" db="EMBL/GenBank/DDBJ databases">
        <authorList>
            <person name="Palmer J.M."/>
        </authorList>
    </citation>
    <scope>NUCLEOTIDE SEQUENCE [LARGE SCALE GENOMIC DNA]</scope>
    <source>
        <strain evidence="1 2">GA_2019</strain>
        <tissue evidence="1">Muscle</tissue>
    </source>
</reference>
<keyword evidence="2" id="KW-1185">Reference proteome</keyword>
<name>A0ABV0PD35_9TELE</name>
<sequence>MFRKKKGKYVLHIFGNSLALSEHCALLTGHTVPRRNPPITPPSVSAFIASTPPASMYLQSSVAAVSRGPLALRRADGVGHAAVIFSHCLIALRVRSPRRVALLNGARLLETPAAHQVSHLQHMQLLPSVIVLLSGQDTTSLCSLLPRFRSFSAELLNGIKRGKFHISSYDARFGVGGD</sequence>
<accession>A0ABV0PD35</accession>
<protein>
    <submittedName>
        <fullName evidence="1">Uncharacterized protein</fullName>
    </submittedName>
</protein>
<gene>
    <name evidence="1" type="ORF">GOODEAATRI_011097</name>
</gene>
<dbReference type="Proteomes" id="UP001476798">
    <property type="component" value="Unassembled WGS sequence"/>
</dbReference>
<organism evidence="1 2">
    <name type="scientific">Goodea atripinnis</name>
    <dbReference type="NCBI Taxonomy" id="208336"/>
    <lineage>
        <taxon>Eukaryota</taxon>
        <taxon>Metazoa</taxon>
        <taxon>Chordata</taxon>
        <taxon>Craniata</taxon>
        <taxon>Vertebrata</taxon>
        <taxon>Euteleostomi</taxon>
        <taxon>Actinopterygii</taxon>
        <taxon>Neopterygii</taxon>
        <taxon>Teleostei</taxon>
        <taxon>Neoteleostei</taxon>
        <taxon>Acanthomorphata</taxon>
        <taxon>Ovalentaria</taxon>
        <taxon>Atherinomorphae</taxon>
        <taxon>Cyprinodontiformes</taxon>
        <taxon>Goodeidae</taxon>
        <taxon>Goodea</taxon>
    </lineage>
</organism>
<proteinExistence type="predicted"/>
<evidence type="ECO:0000313" key="2">
    <source>
        <dbReference type="Proteomes" id="UP001476798"/>
    </source>
</evidence>
<comment type="caution">
    <text evidence="1">The sequence shown here is derived from an EMBL/GenBank/DDBJ whole genome shotgun (WGS) entry which is preliminary data.</text>
</comment>
<evidence type="ECO:0000313" key="1">
    <source>
        <dbReference type="EMBL" id="MEQ2181385.1"/>
    </source>
</evidence>